<evidence type="ECO:0000313" key="3">
    <source>
        <dbReference type="EMBL" id="PIK54220.1"/>
    </source>
</evidence>
<evidence type="ECO:0000313" key="4">
    <source>
        <dbReference type="Proteomes" id="UP000230750"/>
    </source>
</evidence>
<feature type="compositionally biased region" description="Basic and acidic residues" evidence="1">
    <location>
        <begin position="236"/>
        <end position="270"/>
    </location>
</feature>
<name>A0A2G8L248_STIJA</name>
<protein>
    <recommendedName>
        <fullName evidence="2">HTH cro/C1-type domain-containing protein</fullName>
    </recommendedName>
</protein>
<dbReference type="AlphaFoldDB" id="A0A2G8L248"/>
<feature type="domain" description="HTH cro/C1-type" evidence="2">
    <location>
        <begin position="269"/>
        <end position="312"/>
    </location>
</feature>
<reference evidence="3 4" key="1">
    <citation type="journal article" date="2017" name="PLoS Biol.">
        <title>The sea cucumber genome provides insights into morphological evolution and visceral regeneration.</title>
        <authorList>
            <person name="Zhang X."/>
            <person name="Sun L."/>
            <person name="Yuan J."/>
            <person name="Sun Y."/>
            <person name="Gao Y."/>
            <person name="Zhang L."/>
            <person name="Li S."/>
            <person name="Dai H."/>
            <person name="Hamel J.F."/>
            <person name="Liu C."/>
            <person name="Yu Y."/>
            <person name="Liu S."/>
            <person name="Lin W."/>
            <person name="Guo K."/>
            <person name="Jin S."/>
            <person name="Xu P."/>
            <person name="Storey K.B."/>
            <person name="Huan P."/>
            <person name="Zhang T."/>
            <person name="Zhou Y."/>
            <person name="Zhang J."/>
            <person name="Lin C."/>
            <person name="Li X."/>
            <person name="Xing L."/>
            <person name="Huo D."/>
            <person name="Sun M."/>
            <person name="Wang L."/>
            <person name="Mercier A."/>
            <person name="Li F."/>
            <person name="Yang H."/>
            <person name="Xiang J."/>
        </authorList>
    </citation>
    <scope>NUCLEOTIDE SEQUENCE [LARGE SCALE GENOMIC DNA]</scope>
    <source>
        <strain evidence="3">Shaxun</strain>
        <tissue evidence="3">Muscle</tissue>
    </source>
</reference>
<feature type="region of interest" description="Disordered" evidence="1">
    <location>
        <begin position="1"/>
        <end position="50"/>
    </location>
</feature>
<gene>
    <name evidence="3" type="ORF">BSL78_08900</name>
</gene>
<keyword evidence="4" id="KW-1185">Reference proteome</keyword>
<accession>A0A2G8L248</accession>
<sequence length="334" mass="39114">MMASHEGDEDAEIEAEIQRELDALNIEDLEDTLSSEEEGDEGETEELTNEVPECINQFILRVQSRTDDIQQEISECDALLSKVVEVTDEEKDEYFYQSKELKEFAFRIGEDPEELRDRVIQELAAEDEEDTKPLALEGPEVKVLALEGPLFEGRDDTEDGPVLALEGPSSGKPNSEEGNQLVLADPGTLEPYMEPIQRFEETAKRSVRDFEERFNSQLQEYKEDYEENQRSRVRREKLAEEDRARRRRENNEEQQRLAERRMIEHSKKQEKLAEEIEISRQYLDKYENDIKTLDAKTKEEKLAFLEERLEYQKLLAEKMSQSALKIQSVYRSYR</sequence>
<comment type="caution">
    <text evidence="3">The sequence shown here is derived from an EMBL/GenBank/DDBJ whole genome shotgun (WGS) entry which is preliminary data.</text>
</comment>
<dbReference type="EMBL" id="MRZV01000258">
    <property type="protein sequence ID" value="PIK54220.1"/>
    <property type="molecule type" value="Genomic_DNA"/>
</dbReference>
<feature type="region of interest" description="Disordered" evidence="1">
    <location>
        <begin position="217"/>
        <end position="270"/>
    </location>
</feature>
<feature type="region of interest" description="Disordered" evidence="1">
    <location>
        <begin position="150"/>
        <end position="183"/>
    </location>
</feature>
<dbReference type="Pfam" id="PF01381">
    <property type="entry name" value="HTH_3"/>
    <property type="match status" value="1"/>
</dbReference>
<evidence type="ECO:0000259" key="2">
    <source>
        <dbReference type="PROSITE" id="PS50943"/>
    </source>
</evidence>
<feature type="compositionally biased region" description="Acidic residues" evidence="1">
    <location>
        <begin position="25"/>
        <end position="48"/>
    </location>
</feature>
<organism evidence="3 4">
    <name type="scientific">Stichopus japonicus</name>
    <name type="common">Sea cucumber</name>
    <dbReference type="NCBI Taxonomy" id="307972"/>
    <lineage>
        <taxon>Eukaryota</taxon>
        <taxon>Metazoa</taxon>
        <taxon>Echinodermata</taxon>
        <taxon>Eleutherozoa</taxon>
        <taxon>Echinozoa</taxon>
        <taxon>Holothuroidea</taxon>
        <taxon>Aspidochirotacea</taxon>
        <taxon>Aspidochirotida</taxon>
        <taxon>Stichopodidae</taxon>
        <taxon>Apostichopus</taxon>
    </lineage>
</organism>
<dbReference type="PROSITE" id="PS50943">
    <property type="entry name" value="HTH_CROC1"/>
    <property type="match status" value="1"/>
</dbReference>
<evidence type="ECO:0000256" key="1">
    <source>
        <dbReference type="SAM" id="MobiDB-lite"/>
    </source>
</evidence>
<dbReference type="InterPro" id="IPR001387">
    <property type="entry name" value="Cro/C1-type_HTH"/>
</dbReference>
<dbReference type="PROSITE" id="PS50096">
    <property type="entry name" value="IQ"/>
    <property type="match status" value="1"/>
</dbReference>
<dbReference type="Proteomes" id="UP000230750">
    <property type="component" value="Unassembled WGS sequence"/>
</dbReference>
<proteinExistence type="predicted"/>